<organism evidence="2 3">
    <name type="scientific">Demequina litoralis</name>
    <dbReference type="NCBI Taxonomy" id="3051660"/>
    <lineage>
        <taxon>Bacteria</taxon>
        <taxon>Bacillati</taxon>
        <taxon>Actinomycetota</taxon>
        <taxon>Actinomycetes</taxon>
        <taxon>Micrococcales</taxon>
        <taxon>Demequinaceae</taxon>
        <taxon>Demequina</taxon>
    </lineage>
</organism>
<gene>
    <name evidence="2" type="ORF">QQX09_13235</name>
</gene>
<evidence type="ECO:0000313" key="3">
    <source>
        <dbReference type="Proteomes" id="UP001172728"/>
    </source>
</evidence>
<dbReference type="Gene3D" id="1.10.10.10">
    <property type="entry name" value="Winged helix-like DNA-binding domain superfamily/Winged helix DNA-binding domain"/>
    <property type="match status" value="1"/>
</dbReference>
<dbReference type="PRINTS" id="PR00598">
    <property type="entry name" value="HTHMARR"/>
</dbReference>
<feature type="domain" description="HTH marR-type" evidence="1">
    <location>
        <begin position="16"/>
        <end position="147"/>
    </location>
</feature>
<name>A0ABT8GCN6_9MICO</name>
<sequence length="151" mass="16433">METDQGAARYSSPTLDADTSFLLARASAMASAVGNRAVADLGLKVRTYSVLALAVEVEPSQRELAERLRLDPSQIVALVDELEARGLLERRQDPSDRRARIVAATPAGAALFGQARARIEDAQRDLWAPHSAPEIEALRAMLRRVAFGEPR</sequence>
<reference evidence="2" key="1">
    <citation type="submission" date="2023-06" db="EMBL/GenBank/DDBJ databases">
        <title>Sysu t00192.</title>
        <authorList>
            <person name="Gao L."/>
            <person name="Fang B.-Z."/>
            <person name="Li W.-J."/>
        </authorList>
    </citation>
    <scope>NUCLEOTIDE SEQUENCE</scope>
    <source>
        <strain evidence="2">SYSU T00192</strain>
    </source>
</reference>
<dbReference type="EMBL" id="JAUHPW010000012">
    <property type="protein sequence ID" value="MDN4476817.1"/>
    <property type="molecule type" value="Genomic_DNA"/>
</dbReference>
<dbReference type="Pfam" id="PF12802">
    <property type="entry name" value="MarR_2"/>
    <property type="match status" value="1"/>
</dbReference>
<dbReference type="RefSeq" id="WP_301135580.1">
    <property type="nucleotide sequence ID" value="NZ_JAUHPW010000012.1"/>
</dbReference>
<dbReference type="SUPFAM" id="SSF46785">
    <property type="entry name" value="Winged helix' DNA-binding domain"/>
    <property type="match status" value="1"/>
</dbReference>
<dbReference type="InterPro" id="IPR036388">
    <property type="entry name" value="WH-like_DNA-bd_sf"/>
</dbReference>
<proteinExistence type="predicted"/>
<dbReference type="InterPro" id="IPR036390">
    <property type="entry name" value="WH_DNA-bd_sf"/>
</dbReference>
<protein>
    <submittedName>
        <fullName evidence="2">MarR family transcriptional regulator</fullName>
    </submittedName>
</protein>
<dbReference type="PROSITE" id="PS50995">
    <property type="entry name" value="HTH_MARR_2"/>
    <property type="match status" value="1"/>
</dbReference>
<evidence type="ECO:0000259" key="1">
    <source>
        <dbReference type="PROSITE" id="PS50995"/>
    </source>
</evidence>
<keyword evidence="3" id="KW-1185">Reference proteome</keyword>
<dbReference type="InterPro" id="IPR039422">
    <property type="entry name" value="MarR/SlyA-like"/>
</dbReference>
<accession>A0ABT8GCN6</accession>
<dbReference type="InterPro" id="IPR000835">
    <property type="entry name" value="HTH_MarR-typ"/>
</dbReference>
<dbReference type="PANTHER" id="PTHR33164">
    <property type="entry name" value="TRANSCRIPTIONAL REGULATOR, MARR FAMILY"/>
    <property type="match status" value="1"/>
</dbReference>
<dbReference type="PANTHER" id="PTHR33164:SF99">
    <property type="entry name" value="MARR FAMILY REGULATORY PROTEIN"/>
    <property type="match status" value="1"/>
</dbReference>
<dbReference type="Proteomes" id="UP001172728">
    <property type="component" value="Unassembled WGS sequence"/>
</dbReference>
<comment type="caution">
    <text evidence="2">The sequence shown here is derived from an EMBL/GenBank/DDBJ whole genome shotgun (WGS) entry which is preliminary data.</text>
</comment>
<evidence type="ECO:0000313" key="2">
    <source>
        <dbReference type="EMBL" id="MDN4476817.1"/>
    </source>
</evidence>
<dbReference type="SMART" id="SM00347">
    <property type="entry name" value="HTH_MARR"/>
    <property type="match status" value="1"/>
</dbReference>